<evidence type="ECO:0000259" key="4">
    <source>
        <dbReference type="PROSITE" id="PS51379"/>
    </source>
</evidence>
<evidence type="ECO:0000256" key="1">
    <source>
        <dbReference type="ARBA" id="ARBA00022723"/>
    </source>
</evidence>
<evidence type="ECO:0000313" key="6">
    <source>
        <dbReference type="Proteomes" id="UP000724657"/>
    </source>
</evidence>
<keyword evidence="3" id="KW-0411">Iron-sulfur</keyword>
<feature type="domain" description="4Fe-4S ferredoxin-type" evidence="4">
    <location>
        <begin position="210"/>
        <end position="232"/>
    </location>
</feature>
<keyword evidence="2" id="KW-0408">Iron</keyword>
<dbReference type="PROSITE" id="PS51379">
    <property type="entry name" value="4FE4S_FER_2"/>
    <property type="match status" value="2"/>
</dbReference>
<reference evidence="5" key="2">
    <citation type="submission" date="2021-04" db="EMBL/GenBank/DDBJ databases">
        <authorList>
            <person name="Gilroy R."/>
        </authorList>
    </citation>
    <scope>NUCLEOTIDE SEQUENCE</scope>
    <source>
        <strain evidence="5">A6-441</strain>
    </source>
</reference>
<evidence type="ECO:0000313" key="5">
    <source>
        <dbReference type="EMBL" id="MBU3841602.1"/>
    </source>
</evidence>
<proteinExistence type="predicted"/>
<dbReference type="InterPro" id="IPR017896">
    <property type="entry name" value="4Fe4S_Fe-S-bd"/>
</dbReference>
<protein>
    <submittedName>
        <fullName evidence="5">EFR1 family ferrodoxin</fullName>
    </submittedName>
</protein>
<evidence type="ECO:0000256" key="3">
    <source>
        <dbReference type="ARBA" id="ARBA00023014"/>
    </source>
</evidence>
<dbReference type="SUPFAM" id="SSF54862">
    <property type="entry name" value="4Fe-4S ferredoxins"/>
    <property type="match status" value="1"/>
</dbReference>
<dbReference type="GO" id="GO:0051536">
    <property type="term" value="F:iron-sulfur cluster binding"/>
    <property type="evidence" value="ECO:0007669"/>
    <property type="project" value="UniProtKB-KW"/>
</dbReference>
<dbReference type="EMBL" id="JAHLFN010000012">
    <property type="protein sequence ID" value="MBU3841602.1"/>
    <property type="molecule type" value="Genomic_DNA"/>
</dbReference>
<keyword evidence="1" id="KW-0479">Metal-binding</keyword>
<dbReference type="InterPro" id="IPR029039">
    <property type="entry name" value="Flavoprotein-like_sf"/>
</dbReference>
<name>A0A9E2NWK9_9FUSO</name>
<accession>A0A9E2NWK9</accession>
<dbReference type="PANTHER" id="PTHR43122:SF2">
    <property type="entry name" value="FERREDOXIN SUBUNIT OF PYRUVATE:FLAVODOXIN OXIDOREDUCTASE"/>
    <property type="match status" value="1"/>
</dbReference>
<dbReference type="AlphaFoldDB" id="A0A9E2NWK9"/>
<dbReference type="Proteomes" id="UP000724657">
    <property type="component" value="Unassembled WGS sequence"/>
</dbReference>
<organism evidence="5 6">
    <name type="scientific">Candidatus Fusobacterium pullicola</name>
    <dbReference type="NCBI Taxonomy" id="2838601"/>
    <lineage>
        <taxon>Bacteria</taxon>
        <taxon>Fusobacteriati</taxon>
        <taxon>Fusobacteriota</taxon>
        <taxon>Fusobacteriia</taxon>
        <taxon>Fusobacteriales</taxon>
        <taxon>Fusobacteriaceae</taxon>
        <taxon>Fusobacterium</taxon>
    </lineage>
</organism>
<dbReference type="Gene3D" id="3.30.70.20">
    <property type="match status" value="1"/>
</dbReference>
<evidence type="ECO:0000256" key="2">
    <source>
        <dbReference type="ARBA" id="ARBA00023004"/>
    </source>
</evidence>
<gene>
    <name evidence="5" type="ORF">IAA47_01150</name>
</gene>
<dbReference type="PROSITE" id="PS00198">
    <property type="entry name" value="4FE4S_FER_1"/>
    <property type="match status" value="2"/>
</dbReference>
<dbReference type="PANTHER" id="PTHR43122">
    <property type="entry name" value="FERREDOXIN SUBUNIT OF PYRUVATE:FLAVODOXIN OXIDOREDUCTASE-RELATED"/>
    <property type="match status" value="1"/>
</dbReference>
<sequence length="253" mass="29494">MEIYYFSGTGNSLYIAKRVKKYIDNSVLIPIENVSQLNEIKPLSSEVGFIFPVYFGDIPKIVESTIKKFNFSTVNYIFVIPNCYSIFGKTFLTFEKLLKSKNKNISYRNVLFMPDNAILFPIEKDQEKLEEIEKTILPILNDIKNRIITPNTPTTYTQILQTFFMKLFSEWEFSPKKFKVNSNCIGCGICKQVCPCKNIELNNKRPLFGSNCTHCLSCFHWCPKEAISMKNFTIKNRRKYHNPNIVLDEIIRN</sequence>
<feature type="domain" description="4Fe-4S ferredoxin-type" evidence="4">
    <location>
        <begin position="176"/>
        <end position="204"/>
    </location>
</feature>
<dbReference type="InterPro" id="IPR047964">
    <property type="entry name" value="EFR1-like"/>
</dbReference>
<dbReference type="SUPFAM" id="SSF52218">
    <property type="entry name" value="Flavoproteins"/>
    <property type="match status" value="1"/>
</dbReference>
<dbReference type="GO" id="GO:0046872">
    <property type="term" value="F:metal ion binding"/>
    <property type="evidence" value="ECO:0007669"/>
    <property type="project" value="UniProtKB-KW"/>
</dbReference>
<comment type="caution">
    <text evidence="5">The sequence shown here is derived from an EMBL/GenBank/DDBJ whole genome shotgun (WGS) entry which is preliminary data.</text>
</comment>
<reference evidence="5" key="1">
    <citation type="journal article" date="2021" name="PeerJ">
        <title>Extensive microbial diversity within the chicken gut microbiome revealed by metagenomics and culture.</title>
        <authorList>
            <person name="Gilroy R."/>
            <person name="Ravi A."/>
            <person name="Getino M."/>
            <person name="Pursley I."/>
            <person name="Horton D.L."/>
            <person name="Alikhan N.F."/>
            <person name="Baker D."/>
            <person name="Gharbi K."/>
            <person name="Hall N."/>
            <person name="Watson M."/>
            <person name="Adriaenssens E.M."/>
            <person name="Foster-Nyarko E."/>
            <person name="Jarju S."/>
            <person name="Secka A."/>
            <person name="Antonio M."/>
            <person name="Oren A."/>
            <person name="Chaudhuri R.R."/>
            <person name="La Ragione R."/>
            <person name="Hildebrand F."/>
            <person name="Pallen M.J."/>
        </authorList>
    </citation>
    <scope>NUCLEOTIDE SEQUENCE</scope>
    <source>
        <strain evidence="5">A6-441</strain>
    </source>
</reference>
<dbReference type="NCBIfam" id="NF038196">
    <property type="entry name" value="ferrodoxin_EFR1"/>
    <property type="match status" value="1"/>
</dbReference>
<dbReference type="InterPro" id="IPR017900">
    <property type="entry name" value="4Fe4S_Fe_S_CS"/>
</dbReference>